<dbReference type="Pfam" id="PF03234">
    <property type="entry name" value="CDC37_N"/>
    <property type="match status" value="1"/>
</dbReference>
<dbReference type="GO" id="GO:0071474">
    <property type="term" value="P:cellular hyperosmotic response"/>
    <property type="evidence" value="ECO:0007669"/>
    <property type="project" value="EnsemblFungi"/>
</dbReference>
<dbReference type="GO" id="GO:0051082">
    <property type="term" value="F:unfolded protein binding"/>
    <property type="evidence" value="ECO:0007669"/>
    <property type="project" value="EnsemblFungi"/>
</dbReference>
<dbReference type="SUPFAM" id="SSF101391">
    <property type="entry name" value="Hsp90 co-chaperone CDC37"/>
    <property type="match status" value="1"/>
</dbReference>
<accession>A0A1E3P5Z7</accession>
<comment type="similarity">
    <text evidence="2">Belongs to the CDC37 family.</text>
</comment>
<feature type="compositionally biased region" description="Basic and acidic residues" evidence="6">
    <location>
        <begin position="496"/>
        <end position="510"/>
    </location>
</feature>
<evidence type="ECO:0000259" key="9">
    <source>
        <dbReference type="SMART" id="SM01071"/>
    </source>
</evidence>
<evidence type="ECO:0000256" key="4">
    <source>
        <dbReference type="ARBA" id="ARBA00023186"/>
    </source>
</evidence>
<dbReference type="OrthoDB" id="440202at2759"/>
<evidence type="ECO:0000256" key="1">
    <source>
        <dbReference type="ARBA" id="ARBA00004496"/>
    </source>
</evidence>
<feature type="domain" description="Cdc37 C-terminal" evidence="7">
    <location>
        <begin position="416"/>
        <end position="517"/>
    </location>
</feature>
<dbReference type="PANTHER" id="PTHR12800:SF4">
    <property type="entry name" value="HSP90 CO-CHAPERONE CDC37"/>
    <property type="match status" value="1"/>
</dbReference>
<dbReference type="GO" id="GO:0030474">
    <property type="term" value="P:spindle pole body duplication"/>
    <property type="evidence" value="ECO:0007669"/>
    <property type="project" value="EnsemblFungi"/>
</dbReference>
<evidence type="ECO:0000313" key="11">
    <source>
        <dbReference type="Proteomes" id="UP000094112"/>
    </source>
</evidence>
<dbReference type="InterPro" id="IPR004918">
    <property type="entry name" value="Cdc37"/>
</dbReference>
<feature type="domain" description="Cdc37 N-terminal" evidence="9">
    <location>
        <begin position="2"/>
        <end position="209"/>
    </location>
</feature>
<dbReference type="GO" id="GO:0043410">
    <property type="term" value="P:positive regulation of MAPK cascade"/>
    <property type="evidence" value="ECO:0007669"/>
    <property type="project" value="EnsemblFungi"/>
</dbReference>
<dbReference type="SMART" id="SM01071">
    <property type="entry name" value="CDC37_N"/>
    <property type="match status" value="1"/>
</dbReference>
<dbReference type="GO" id="GO:0051726">
    <property type="term" value="P:regulation of cell cycle"/>
    <property type="evidence" value="ECO:0007669"/>
    <property type="project" value="EnsemblFungi"/>
</dbReference>
<reference evidence="10 11" key="1">
    <citation type="journal article" date="2016" name="Proc. Natl. Acad. Sci. U.S.A.">
        <title>Comparative genomics of biotechnologically important yeasts.</title>
        <authorList>
            <person name="Riley R."/>
            <person name="Haridas S."/>
            <person name="Wolfe K.H."/>
            <person name="Lopes M.R."/>
            <person name="Hittinger C.T."/>
            <person name="Goeker M."/>
            <person name="Salamov A.A."/>
            <person name="Wisecaver J.H."/>
            <person name="Long T.M."/>
            <person name="Calvey C.H."/>
            <person name="Aerts A.L."/>
            <person name="Barry K.W."/>
            <person name="Choi C."/>
            <person name="Clum A."/>
            <person name="Coughlan A.Y."/>
            <person name="Deshpande S."/>
            <person name="Douglass A.P."/>
            <person name="Hanson S.J."/>
            <person name="Klenk H.-P."/>
            <person name="LaButti K.M."/>
            <person name="Lapidus A."/>
            <person name="Lindquist E.A."/>
            <person name="Lipzen A.M."/>
            <person name="Meier-Kolthoff J.P."/>
            <person name="Ohm R.A."/>
            <person name="Otillar R.P."/>
            <person name="Pangilinan J.L."/>
            <person name="Peng Y."/>
            <person name="Rokas A."/>
            <person name="Rosa C.A."/>
            <person name="Scheuner C."/>
            <person name="Sibirny A.A."/>
            <person name="Slot J.C."/>
            <person name="Stielow J.B."/>
            <person name="Sun H."/>
            <person name="Kurtzman C.P."/>
            <person name="Blackwell M."/>
            <person name="Grigoriev I.V."/>
            <person name="Jeffries T.W."/>
        </authorList>
    </citation>
    <scope>NUCLEOTIDE SEQUENCE [LARGE SCALE GENOMIC DNA]</scope>
    <source>
        <strain evidence="11">ATCC 58044 / CBS 1984 / NCYC 433 / NRRL Y-366-8</strain>
    </source>
</reference>
<dbReference type="GO" id="GO:0038066">
    <property type="term" value="P:p38MAPK cascade"/>
    <property type="evidence" value="ECO:0007669"/>
    <property type="project" value="EnsemblFungi"/>
</dbReference>
<dbReference type="GO" id="GO:0071852">
    <property type="term" value="P:fungal-type cell wall organization or biogenesis"/>
    <property type="evidence" value="ECO:0007669"/>
    <property type="project" value="EnsemblFungi"/>
</dbReference>
<evidence type="ECO:0000256" key="5">
    <source>
        <dbReference type="ARBA" id="ARBA00031396"/>
    </source>
</evidence>
<dbReference type="PANTHER" id="PTHR12800">
    <property type="entry name" value="CDC37-RELATED"/>
    <property type="match status" value="1"/>
</dbReference>
<dbReference type="GO" id="GO:0031072">
    <property type="term" value="F:heat shock protein binding"/>
    <property type="evidence" value="ECO:0007669"/>
    <property type="project" value="TreeGrafter"/>
</dbReference>
<sequence>MAIDYSKWDKLELSDDSDVEVHPNVDKNSFIRWRQQDIHMKRQQREQDIKTLETQRDMYSELNKRTDQLLSDVGTTKLADFDYVKTYLAEHFDPNSKPLFYDEQAAIDDINANSGNEELKKELEAKKLQQEDAPTHNEMIEDLFIQLKKDVKTAGKDENDGSNIKELILAHRKKIDDVLEKNLEKLDSLYKERTMHISSSDMHTGWDRSFLNKGESTKEVKKTSETPAPVQTNSYSQLPETNSTKSVSEEPQSTSQITEDIGDLYPDTVTYSKLPIDNVDKIKKFLKSHTHIIKPDQKDSLLMKAFDAQFAGDDKKTYQIIYLSTLLQYILDIFQYKRTTHPTEIGLIIEQLLSKMFKDQTNPAYEAFKAENQRTFAHIKERCKILAQEQIDEEGIDEANQEIQLKSLDEDSTLVVNLPDPNSTDPEEKYRWESFQKLPKQMQDALKTESLDEVNKVFHGMPIPEAEGILEIFDECNVIGVQALIENEKEWDEIKDEYQKQQSQEHKVEELHDDEPEEETKIESLEINENNGNSYIDTADVVD</sequence>
<dbReference type="Pfam" id="PF08565">
    <property type="entry name" value="CDC37_M"/>
    <property type="match status" value="1"/>
</dbReference>
<dbReference type="GO" id="GO:0051087">
    <property type="term" value="F:protein-folding chaperone binding"/>
    <property type="evidence" value="ECO:0007669"/>
    <property type="project" value="TreeGrafter"/>
</dbReference>
<comment type="subcellular location">
    <subcellularLocation>
        <location evidence="1">Cytoplasm</location>
    </subcellularLocation>
</comment>
<dbReference type="SMART" id="SM01070">
    <property type="entry name" value="CDC37_M"/>
    <property type="match status" value="1"/>
</dbReference>
<dbReference type="GO" id="GO:0005737">
    <property type="term" value="C:cytoplasm"/>
    <property type="evidence" value="ECO:0007669"/>
    <property type="project" value="UniProtKB-SubCell"/>
</dbReference>
<feature type="region of interest" description="Disordered" evidence="6">
    <location>
        <begin position="217"/>
        <end position="259"/>
    </location>
</feature>
<evidence type="ECO:0000256" key="6">
    <source>
        <dbReference type="SAM" id="MobiDB-lite"/>
    </source>
</evidence>
<protein>
    <recommendedName>
        <fullName evidence="5">Hsp90 chaperone protein kinase-targeting subunit</fullName>
    </recommendedName>
</protein>
<dbReference type="Pfam" id="PF08564">
    <property type="entry name" value="CDC37_C"/>
    <property type="match status" value="1"/>
</dbReference>
<feature type="compositionally biased region" description="Polar residues" evidence="6">
    <location>
        <begin position="225"/>
        <end position="258"/>
    </location>
</feature>
<proteinExistence type="inferred from homology"/>
<dbReference type="InterPro" id="IPR013873">
    <property type="entry name" value="Cdc37_C"/>
</dbReference>
<dbReference type="RefSeq" id="XP_019039955.1">
    <property type="nucleotide sequence ID" value="XM_019181571.1"/>
</dbReference>
<dbReference type="InterPro" id="IPR013874">
    <property type="entry name" value="Cdc37_Hsp90-bd"/>
</dbReference>
<dbReference type="EMBL" id="KV454209">
    <property type="protein sequence ID" value="ODQ60748.1"/>
    <property type="molecule type" value="Genomic_DNA"/>
</dbReference>
<dbReference type="STRING" id="683960.A0A1E3P5Z7"/>
<dbReference type="SMART" id="SM01069">
    <property type="entry name" value="CDC37_C"/>
    <property type="match status" value="1"/>
</dbReference>
<dbReference type="GeneID" id="30198817"/>
<keyword evidence="3" id="KW-0963">Cytoplasm</keyword>
<dbReference type="GO" id="GO:0006457">
    <property type="term" value="P:protein folding"/>
    <property type="evidence" value="ECO:0007669"/>
    <property type="project" value="TreeGrafter"/>
</dbReference>
<dbReference type="Gene3D" id="1.20.58.610">
    <property type="entry name" value="Cdc37, Hsp90 binding domain"/>
    <property type="match status" value="1"/>
</dbReference>
<name>A0A1E3P5Z7_WICAA</name>
<feature type="region of interest" description="Disordered" evidence="6">
    <location>
        <begin position="496"/>
        <end position="543"/>
    </location>
</feature>
<dbReference type="AlphaFoldDB" id="A0A1E3P5Z7"/>
<keyword evidence="4" id="KW-0143">Chaperone</keyword>
<evidence type="ECO:0000256" key="2">
    <source>
        <dbReference type="ARBA" id="ARBA00006222"/>
    </source>
</evidence>
<feature type="compositionally biased region" description="Polar residues" evidence="6">
    <location>
        <begin position="527"/>
        <end position="536"/>
    </location>
</feature>
<feature type="domain" description="Cdc37 Hsp90 binding" evidence="8">
    <location>
        <begin position="212"/>
        <end position="398"/>
    </location>
</feature>
<dbReference type="InterPro" id="IPR038189">
    <property type="entry name" value="Cdc37_Hsp90-bd_sf"/>
</dbReference>
<dbReference type="GO" id="GO:0019901">
    <property type="term" value="F:protein kinase binding"/>
    <property type="evidence" value="ECO:0007669"/>
    <property type="project" value="InterPro"/>
</dbReference>
<evidence type="ECO:0000256" key="3">
    <source>
        <dbReference type="ARBA" id="ARBA00022490"/>
    </source>
</evidence>
<evidence type="ECO:0000259" key="7">
    <source>
        <dbReference type="SMART" id="SM01069"/>
    </source>
</evidence>
<evidence type="ECO:0000259" key="8">
    <source>
        <dbReference type="SMART" id="SM01070"/>
    </source>
</evidence>
<dbReference type="GO" id="GO:0050821">
    <property type="term" value="P:protein stabilization"/>
    <property type="evidence" value="ECO:0007669"/>
    <property type="project" value="EnsemblFungi"/>
</dbReference>
<dbReference type="Proteomes" id="UP000094112">
    <property type="component" value="Unassembled WGS sequence"/>
</dbReference>
<keyword evidence="11" id="KW-1185">Reference proteome</keyword>
<evidence type="ECO:0000313" key="10">
    <source>
        <dbReference type="EMBL" id="ODQ60748.1"/>
    </source>
</evidence>
<dbReference type="InterPro" id="IPR013855">
    <property type="entry name" value="Cdc37_N_dom"/>
</dbReference>
<gene>
    <name evidence="10" type="ORF">WICANDRAFT_29068</name>
</gene>
<organism evidence="10 11">
    <name type="scientific">Wickerhamomyces anomalus (strain ATCC 58044 / CBS 1984 / NCYC 433 / NRRL Y-366-8)</name>
    <name type="common">Yeast</name>
    <name type="synonym">Hansenula anomala</name>
    <dbReference type="NCBI Taxonomy" id="683960"/>
    <lineage>
        <taxon>Eukaryota</taxon>
        <taxon>Fungi</taxon>
        <taxon>Dikarya</taxon>
        <taxon>Ascomycota</taxon>
        <taxon>Saccharomycotina</taxon>
        <taxon>Saccharomycetes</taxon>
        <taxon>Phaffomycetales</taxon>
        <taxon>Wickerhamomycetaceae</taxon>
        <taxon>Wickerhamomyces</taxon>
    </lineage>
</organism>